<feature type="region of interest" description="Disordered" evidence="1">
    <location>
        <begin position="485"/>
        <end position="560"/>
    </location>
</feature>
<feature type="compositionally biased region" description="Basic and acidic residues" evidence="1">
    <location>
        <begin position="122"/>
        <end position="137"/>
    </location>
</feature>
<feature type="region of interest" description="Disordered" evidence="1">
    <location>
        <begin position="32"/>
        <end position="105"/>
    </location>
</feature>
<evidence type="ECO:0000256" key="2">
    <source>
        <dbReference type="SAM" id="Phobius"/>
    </source>
</evidence>
<organism evidence="3 4">
    <name type="scientific">Viridothelium virens</name>
    <name type="common">Speckled blister lichen</name>
    <name type="synonym">Trypethelium virens</name>
    <dbReference type="NCBI Taxonomy" id="1048519"/>
    <lineage>
        <taxon>Eukaryota</taxon>
        <taxon>Fungi</taxon>
        <taxon>Dikarya</taxon>
        <taxon>Ascomycota</taxon>
        <taxon>Pezizomycotina</taxon>
        <taxon>Dothideomycetes</taxon>
        <taxon>Dothideomycetes incertae sedis</taxon>
        <taxon>Trypetheliales</taxon>
        <taxon>Trypetheliaceae</taxon>
        <taxon>Viridothelium</taxon>
    </lineage>
</organism>
<dbReference type="EMBL" id="ML991782">
    <property type="protein sequence ID" value="KAF2237075.1"/>
    <property type="molecule type" value="Genomic_DNA"/>
</dbReference>
<feature type="compositionally biased region" description="Low complexity" evidence="1">
    <location>
        <begin position="485"/>
        <end position="496"/>
    </location>
</feature>
<keyword evidence="2" id="KW-1133">Transmembrane helix</keyword>
<feature type="region of interest" description="Disordered" evidence="1">
    <location>
        <begin position="122"/>
        <end position="146"/>
    </location>
</feature>
<dbReference type="AlphaFoldDB" id="A0A6A6HG39"/>
<feature type="compositionally biased region" description="Basic and acidic residues" evidence="1">
    <location>
        <begin position="514"/>
        <end position="539"/>
    </location>
</feature>
<feature type="compositionally biased region" description="Basic and acidic residues" evidence="1">
    <location>
        <begin position="547"/>
        <end position="556"/>
    </location>
</feature>
<feature type="region of interest" description="Disordered" evidence="1">
    <location>
        <begin position="422"/>
        <end position="471"/>
    </location>
</feature>
<evidence type="ECO:0000313" key="3">
    <source>
        <dbReference type="EMBL" id="KAF2237075.1"/>
    </source>
</evidence>
<keyword evidence="4" id="KW-1185">Reference proteome</keyword>
<name>A0A6A6HG39_VIRVR</name>
<evidence type="ECO:0000256" key="1">
    <source>
        <dbReference type="SAM" id="MobiDB-lite"/>
    </source>
</evidence>
<feature type="compositionally biased region" description="Low complexity" evidence="1">
    <location>
        <begin position="52"/>
        <end position="66"/>
    </location>
</feature>
<reference evidence="3" key="1">
    <citation type="journal article" date="2020" name="Stud. Mycol.">
        <title>101 Dothideomycetes genomes: a test case for predicting lifestyles and emergence of pathogens.</title>
        <authorList>
            <person name="Haridas S."/>
            <person name="Albert R."/>
            <person name="Binder M."/>
            <person name="Bloem J."/>
            <person name="Labutti K."/>
            <person name="Salamov A."/>
            <person name="Andreopoulos B."/>
            <person name="Baker S."/>
            <person name="Barry K."/>
            <person name="Bills G."/>
            <person name="Bluhm B."/>
            <person name="Cannon C."/>
            <person name="Castanera R."/>
            <person name="Culley D."/>
            <person name="Daum C."/>
            <person name="Ezra D."/>
            <person name="Gonzalez J."/>
            <person name="Henrissat B."/>
            <person name="Kuo A."/>
            <person name="Liang C."/>
            <person name="Lipzen A."/>
            <person name="Lutzoni F."/>
            <person name="Magnuson J."/>
            <person name="Mondo S."/>
            <person name="Nolan M."/>
            <person name="Ohm R."/>
            <person name="Pangilinan J."/>
            <person name="Park H.-J."/>
            <person name="Ramirez L."/>
            <person name="Alfaro M."/>
            <person name="Sun H."/>
            <person name="Tritt A."/>
            <person name="Yoshinaga Y."/>
            <person name="Zwiers L.-H."/>
            <person name="Turgeon B."/>
            <person name="Goodwin S."/>
            <person name="Spatafora J."/>
            <person name="Crous P."/>
            <person name="Grigoriev I."/>
        </authorList>
    </citation>
    <scope>NUCLEOTIDE SEQUENCE</scope>
    <source>
        <strain evidence="3">Tuck. ex Michener</strain>
    </source>
</reference>
<dbReference type="Proteomes" id="UP000800092">
    <property type="component" value="Unassembled WGS sequence"/>
</dbReference>
<feature type="transmembrane region" description="Helical" evidence="2">
    <location>
        <begin position="257"/>
        <end position="279"/>
    </location>
</feature>
<accession>A0A6A6HG39</accession>
<dbReference type="OrthoDB" id="3433125at2759"/>
<dbReference type="PANTHER" id="PTHR38887">
    <property type="entry name" value="CHROMOSOME 21, WHOLE GENOME SHOTGUN SEQUENCE"/>
    <property type="match status" value="1"/>
</dbReference>
<protein>
    <submittedName>
        <fullName evidence="3">Uncharacterized protein</fullName>
    </submittedName>
</protein>
<dbReference type="InterPro" id="IPR053221">
    <property type="entry name" value="Burnettramic_acid_biosynth"/>
</dbReference>
<feature type="compositionally biased region" description="Basic and acidic residues" evidence="1">
    <location>
        <begin position="159"/>
        <end position="175"/>
    </location>
</feature>
<keyword evidence="2" id="KW-0472">Membrane</keyword>
<evidence type="ECO:0000313" key="4">
    <source>
        <dbReference type="Proteomes" id="UP000800092"/>
    </source>
</evidence>
<keyword evidence="2" id="KW-0812">Transmembrane</keyword>
<gene>
    <name evidence="3" type="ORF">EV356DRAFT_565164</name>
</gene>
<feature type="region of interest" description="Disordered" evidence="1">
    <location>
        <begin position="156"/>
        <end position="175"/>
    </location>
</feature>
<proteinExistence type="predicted"/>
<sequence>MGRHGRRRQSRERGGPITMAVKLVGAGIGLGVEAYHHQKEKKRSQSPNPAGESPVTPSSSSRTVSENDINRGMHSMDIGCRSPGGDDISRSKSAPEGNTPDEAPPAYVELPQEQAEALIERGEAVPVDEKGRERELSPEDNPPEYDEQDWALDEAADAADDKPADEHETEKDPKKISARINVDELIAKYMVRHPEIGRPVVSTGLPVPVILPQRRPGTKKRGFVRAYSPVLDDCGINQAMFLDFLETFDECARGDPWIAGIMIAAGIAGFTPGIIALAVTTAVQIAAGTAIEMQTRTRANFYMNTMNEKLFKPRGLYALVMGFDPEATQTVSYGQIDLATQSIAKYDLQGNQQSKWKQFGINMRQSSGTTRGEIEMPECAPLIFPSVDAAAGDKEKMGRMKRTGNWLDNYFDKQSQAKYNMKNPDTTLGNAVPNPEFHSRFSDPSHPARSGSPLALITGGKLGTSPDGRRRGLIGGVVSGIVAASSSGSSSNAAGNHGRGGSTSPVPYGGSGSGKEKDYYGRDSYGRDGYSEREEYYGHERRRAHRMRSDESDSSRRRGRRRGGLIGVVKKKLAAGVLYLAIVNYPTEEALQEARQTLQAQSVAR</sequence>
<dbReference type="PANTHER" id="PTHR38887:SF1">
    <property type="entry name" value="RAS MODIFICATION PROTEIN ERF4"/>
    <property type="match status" value="1"/>
</dbReference>